<feature type="region of interest" description="Disordered" evidence="1">
    <location>
        <begin position="210"/>
        <end position="244"/>
    </location>
</feature>
<dbReference type="AlphaFoldDB" id="A0AAE0GJG2"/>
<feature type="region of interest" description="Disordered" evidence="1">
    <location>
        <begin position="121"/>
        <end position="189"/>
    </location>
</feature>
<name>A0AAE0GJG2_9CHLO</name>
<proteinExistence type="predicted"/>
<sequence length="371" mass="39855">MNSKLMKDLADAKSKLHPLEFYNRMAATTFKEMATQQLHKDTTFPISHTATIPHPLQTTCFLPSIQPPPRYAANADDAKAAITHVANETSAGIETTCIVCNDDQTAVESAVEILPSVARPAPCISTASSPTPTTLHNNDGPSHHSSSSTSISGGAQELQVSIDDTKHSTADAAADPPNGNGASAASDNDNTFINHAVEYSETGLRKAALQRASDGAATKKAVKELSDDSRGRKLADNSHPISQNQTKLKNEGFISPLVANKAAASCRRRASTLFHAVGSYAEPSLKTKMRRENNDELAPLRPPGSFCKKKMSTFLDDPIFTSGKSGILYDIDSSHTVPQAASNRSGLRQRSTATGMYKERHINAKMRREQS</sequence>
<feature type="region of interest" description="Disordered" evidence="1">
    <location>
        <begin position="338"/>
        <end position="371"/>
    </location>
</feature>
<evidence type="ECO:0000313" key="3">
    <source>
        <dbReference type="Proteomes" id="UP001190700"/>
    </source>
</evidence>
<reference evidence="2 3" key="1">
    <citation type="journal article" date="2015" name="Genome Biol. Evol.">
        <title>Comparative Genomics of a Bacterivorous Green Alga Reveals Evolutionary Causalities and Consequences of Phago-Mixotrophic Mode of Nutrition.</title>
        <authorList>
            <person name="Burns J.A."/>
            <person name="Paasch A."/>
            <person name="Narechania A."/>
            <person name="Kim E."/>
        </authorList>
    </citation>
    <scope>NUCLEOTIDE SEQUENCE [LARGE SCALE GENOMIC DNA]</scope>
    <source>
        <strain evidence="2 3">PLY_AMNH</strain>
    </source>
</reference>
<feature type="compositionally biased region" description="Basic and acidic residues" evidence="1">
    <location>
        <begin position="357"/>
        <end position="371"/>
    </location>
</feature>
<feature type="compositionally biased region" description="Polar residues" evidence="1">
    <location>
        <begin position="125"/>
        <end position="140"/>
    </location>
</feature>
<feature type="compositionally biased region" description="Basic and acidic residues" evidence="1">
    <location>
        <begin position="221"/>
        <end position="236"/>
    </location>
</feature>
<comment type="caution">
    <text evidence="2">The sequence shown here is derived from an EMBL/GenBank/DDBJ whole genome shotgun (WGS) entry which is preliminary data.</text>
</comment>
<dbReference type="EMBL" id="LGRX02005045">
    <property type="protein sequence ID" value="KAK3279247.1"/>
    <property type="molecule type" value="Genomic_DNA"/>
</dbReference>
<keyword evidence="3" id="KW-1185">Reference proteome</keyword>
<evidence type="ECO:0000256" key="1">
    <source>
        <dbReference type="SAM" id="MobiDB-lite"/>
    </source>
</evidence>
<feature type="compositionally biased region" description="Polar residues" evidence="1">
    <location>
        <begin position="338"/>
        <end position="354"/>
    </location>
</feature>
<accession>A0AAE0GJG2</accession>
<organism evidence="2 3">
    <name type="scientific">Cymbomonas tetramitiformis</name>
    <dbReference type="NCBI Taxonomy" id="36881"/>
    <lineage>
        <taxon>Eukaryota</taxon>
        <taxon>Viridiplantae</taxon>
        <taxon>Chlorophyta</taxon>
        <taxon>Pyramimonadophyceae</taxon>
        <taxon>Pyramimonadales</taxon>
        <taxon>Pyramimonadaceae</taxon>
        <taxon>Cymbomonas</taxon>
    </lineage>
</organism>
<evidence type="ECO:0000313" key="2">
    <source>
        <dbReference type="EMBL" id="KAK3279247.1"/>
    </source>
</evidence>
<feature type="compositionally biased region" description="Polar residues" evidence="1">
    <location>
        <begin position="180"/>
        <end position="189"/>
    </location>
</feature>
<protein>
    <submittedName>
        <fullName evidence="2">Uncharacterized protein</fullName>
    </submittedName>
</protein>
<dbReference type="Proteomes" id="UP001190700">
    <property type="component" value="Unassembled WGS sequence"/>
</dbReference>
<gene>
    <name evidence="2" type="ORF">CYMTET_12855</name>
</gene>
<feature type="compositionally biased region" description="Low complexity" evidence="1">
    <location>
        <begin position="143"/>
        <end position="152"/>
    </location>
</feature>